<keyword evidence="3" id="KW-1185">Reference proteome</keyword>
<evidence type="ECO:0000313" key="2">
    <source>
        <dbReference type="EMBL" id="EYF01431.1"/>
    </source>
</evidence>
<feature type="compositionally biased region" description="Gly residues" evidence="1">
    <location>
        <begin position="10"/>
        <end position="36"/>
    </location>
</feature>
<organism evidence="2 3">
    <name type="scientific">Chondromyces apiculatus DSM 436</name>
    <dbReference type="NCBI Taxonomy" id="1192034"/>
    <lineage>
        <taxon>Bacteria</taxon>
        <taxon>Pseudomonadati</taxon>
        <taxon>Myxococcota</taxon>
        <taxon>Polyangia</taxon>
        <taxon>Polyangiales</taxon>
        <taxon>Polyangiaceae</taxon>
        <taxon>Chondromyces</taxon>
    </lineage>
</organism>
<dbReference type="InterPro" id="IPR059226">
    <property type="entry name" value="Choice_anch_Q_dom"/>
</dbReference>
<protein>
    <recommendedName>
        <fullName evidence="4">PE-PGRS family protein</fullName>
    </recommendedName>
</protein>
<evidence type="ECO:0000313" key="3">
    <source>
        <dbReference type="Proteomes" id="UP000019678"/>
    </source>
</evidence>
<sequence>MSGSSTARGARGGAGGAGGSGAEGGSGGAGAQGGAGGSGNAGGAGGAGGADAVCGNGIVEAGEACDGDCPATCADDGDACTASVLSGTPETCDVTCVDTPITACVTGDGCCPTGCTAPGDLDCVACDLTVPDDHPTIGAAILAATAPAVVCVRPGQYVESLTLRPHVSLQGYGPTTEIVGEISAIDLPDPDPTPTTLRDLRVVGDHGGIVSSCPLNDTLCSSTLSFPGETLSLTMERVSLVASDVATSTIYCGRFALYQGSYTITFRDSSCITADRGFRVQSSVASAPVTHELIVERSTFMPAASNGGWVYDAVEFLPGQSGSGTCGATTSPAGTRFKATIINNEFHQTYYDAIYATRCVSLTAADRAQSGIDIRNNTFVTREGATGDMAYSIWINGVGNYDPPVTVANNLYWRTNANPVRGLTPNVSAGNLLPAANPFLDLAAGDLHLAPGSAAIDTADPTHAPPVDKAGLPRPVDGDQNGTSLPDVGAHEYTP</sequence>
<dbReference type="Gene3D" id="2.160.20.10">
    <property type="entry name" value="Single-stranded right-handed beta-helix, Pectin lyase-like"/>
    <property type="match status" value="2"/>
</dbReference>
<dbReference type="AlphaFoldDB" id="A0A017SYP5"/>
<dbReference type="Proteomes" id="UP000019678">
    <property type="component" value="Unassembled WGS sequence"/>
</dbReference>
<accession>A0A017SYP5</accession>
<dbReference type="RefSeq" id="WP_052376619.1">
    <property type="nucleotide sequence ID" value="NZ_ASRX01000082.1"/>
</dbReference>
<reference evidence="2 3" key="1">
    <citation type="submission" date="2013-05" db="EMBL/GenBank/DDBJ databases">
        <title>Genome assembly of Chondromyces apiculatus DSM 436.</title>
        <authorList>
            <person name="Sharma G."/>
            <person name="Khatri I."/>
            <person name="Kaur C."/>
            <person name="Mayilraj S."/>
            <person name="Subramanian S."/>
        </authorList>
    </citation>
    <scope>NUCLEOTIDE SEQUENCE [LARGE SCALE GENOMIC DNA]</scope>
    <source>
        <strain evidence="2 3">DSM 436</strain>
    </source>
</reference>
<proteinExistence type="predicted"/>
<dbReference type="InterPro" id="IPR012334">
    <property type="entry name" value="Pectin_lyas_fold"/>
</dbReference>
<comment type="caution">
    <text evidence="2">The sequence shown here is derived from an EMBL/GenBank/DDBJ whole genome shotgun (WGS) entry which is preliminary data.</text>
</comment>
<name>A0A017SYP5_9BACT</name>
<dbReference type="EMBL" id="ASRX01000082">
    <property type="protein sequence ID" value="EYF01431.1"/>
    <property type="molecule type" value="Genomic_DNA"/>
</dbReference>
<evidence type="ECO:0000256" key="1">
    <source>
        <dbReference type="SAM" id="MobiDB-lite"/>
    </source>
</evidence>
<feature type="region of interest" description="Disordered" evidence="1">
    <location>
        <begin position="1"/>
        <end position="36"/>
    </location>
</feature>
<dbReference type="NCBIfam" id="NF041518">
    <property type="entry name" value="choice_anch_Q"/>
    <property type="match status" value="1"/>
</dbReference>
<evidence type="ECO:0008006" key="4">
    <source>
        <dbReference type="Google" id="ProtNLM"/>
    </source>
</evidence>
<feature type="region of interest" description="Disordered" evidence="1">
    <location>
        <begin position="455"/>
        <end position="495"/>
    </location>
</feature>
<gene>
    <name evidence="2" type="ORF">CAP_8362</name>
</gene>
<dbReference type="SUPFAM" id="SSF51126">
    <property type="entry name" value="Pectin lyase-like"/>
    <property type="match status" value="1"/>
</dbReference>
<dbReference type="InterPro" id="IPR011050">
    <property type="entry name" value="Pectin_lyase_fold/virulence"/>
</dbReference>